<evidence type="ECO:0000256" key="3">
    <source>
        <dbReference type="ARBA" id="ARBA00022473"/>
    </source>
</evidence>
<dbReference type="SUPFAM" id="SSF52058">
    <property type="entry name" value="L domain-like"/>
    <property type="match status" value="2"/>
</dbReference>
<evidence type="ECO:0000256" key="12">
    <source>
        <dbReference type="ARBA" id="ARBA00023180"/>
    </source>
</evidence>
<dbReference type="Pfam" id="PF07679">
    <property type="entry name" value="I-set"/>
    <property type="match status" value="1"/>
</dbReference>
<keyword evidence="10" id="KW-0472">Membrane</keyword>
<reference evidence="15" key="4">
    <citation type="submission" date="2025-09" db="UniProtKB">
        <authorList>
            <consortium name="Ensembl"/>
        </authorList>
    </citation>
    <scope>IDENTIFICATION</scope>
</reference>
<dbReference type="SMART" id="SM00408">
    <property type="entry name" value="IGc2"/>
    <property type="match status" value="3"/>
</dbReference>
<dbReference type="FunFam" id="3.80.10.10:FF:002858">
    <property type="entry name" value="AGAP009688-PA"/>
    <property type="match status" value="1"/>
</dbReference>
<dbReference type="HOGENOM" id="CLU_000288_18_24_1"/>
<dbReference type="InterPro" id="IPR003591">
    <property type="entry name" value="Leu-rich_rpt_typical-subtyp"/>
</dbReference>
<evidence type="ECO:0000256" key="11">
    <source>
        <dbReference type="ARBA" id="ARBA00023157"/>
    </source>
</evidence>
<evidence type="ECO:0000256" key="2">
    <source>
        <dbReference type="ARBA" id="ARBA00004613"/>
    </source>
</evidence>
<keyword evidence="5" id="KW-0433">Leucine-rich repeat</keyword>
<comment type="subcellular location">
    <subcellularLocation>
        <location evidence="1">Membrane</location>
        <topology evidence="1">Single-pass membrane protein</topology>
    </subcellularLocation>
    <subcellularLocation>
        <location evidence="2">Secreted</location>
    </subcellularLocation>
</comment>
<dbReference type="Pfam" id="PF13855">
    <property type="entry name" value="LRR_8"/>
    <property type="match status" value="3"/>
</dbReference>
<dbReference type="OMA" id="NTSMPFL"/>
<dbReference type="InterPro" id="IPR003598">
    <property type="entry name" value="Ig_sub2"/>
</dbReference>
<dbReference type="InterPro" id="IPR001611">
    <property type="entry name" value="Leu-rich_rpt"/>
</dbReference>
<dbReference type="SMART" id="SM00013">
    <property type="entry name" value="LRRNT"/>
    <property type="match status" value="1"/>
</dbReference>
<feature type="domain" description="Ig-like" evidence="14">
    <location>
        <begin position="606"/>
        <end position="694"/>
    </location>
</feature>
<evidence type="ECO:0000256" key="13">
    <source>
        <dbReference type="ARBA" id="ARBA00023319"/>
    </source>
</evidence>
<dbReference type="InterPro" id="IPR036179">
    <property type="entry name" value="Ig-like_dom_sf"/>
</dbReference>
<keyword evidence="7" id="KW-0732">Signal</keyword>
<dbReference type="GeneTree" id="ENSGT00940000157098"/>
<dbReference type="AlphaFoldDB" id="H2XKS2"/>
<evidence type="ECO:0000313" key="16">
    <source>
        <dbReference type="Proteomes" id="UP000008144"/>
    </source>
</evidence>
<dbReference type="Proteomes" id="UP000008144">
    <property type="component" value="Chromosome 1"/>
</dbReference>
<evidence type="ECO:0000313" key="15">
    <source>
        <dbReference type="Ensembl" id="ENSCINP00000030254.1"/>
    </source>
</evidence>
<evidence type="ECO:0000256" key="4">
    <source>
        <dbReference type="ARBA" id="ARBA00022525"/>
    </source>
</evidence>
<evidence type="ECO:0000256" key="6">
    <source>
        <dbReference type="ARBA" id="ARBA00022692"/>
    </source>
</evidence>
<evidence type="ECO:0000256" key="7">
    <source>
        <dbReference type="ARBA" id="ARBA00022729"/>
    </source>
</evidence>
<feature type="domain" description="Ig-like" evidence="14">
    <location>
        <begin position="699"/>
        <end position="790"/>
    </location>
</feature>
<dbReference type="PROSITE" id="PS50835">
    <property type="entry name" value="IG_LIKE"/>
    <property type="match status" value="3"/>
</dbReference>
<protein>
    <recommendedName>
        <fullName evidence="14">Ig-like domain-containing protein</fullName>
    </recommendedName>
</protein>
<evidence type="ECO:0000256" key="5">
    <source>
        <dbReference type="ARBA" id="ARBA00022614"/>
    </source>
</evidence>
<evidence type="ECO:0000256" key="1">
    <source>
        <dbReference type="ARBA" id="ARBA00004167"/>
    </source>
</evidence>
<evidence type="ECO:0000259" key="14">
    <source>
        <dbReference type="PROSITE" id="PS50835"/>
    </source>
</evidence>
<dbReference type="STRING" id="7719.ENSCINP00000030254"/>
<organism evidence="15 16">
    <name type="scientific">Ciona intestinalis</name>
    <name type="common">Transparent sea squirt</name>
    <name type="synonym">Ascidia intestinalis</name>
    <dbReference type="NCBI Taxonomy" id="7719"/>
    <lineage>
        <taxon>Eukaryota</taxon>
        <taxon>Metazoa</taxon>
        <taxon>Chordata</taxon>
        <taxon>Tunicata</taxon>
        <taxon>Ascidiacea</taxon>
        <taxon>Phlebobranchia</taxon>
        <taxon>Cionidae</taxon>
        <taxon>Ciona</taxon>
    </lineage>
</organism>
<dbReference type="FunCoup" id="H2XKS2">
    <property type="interactions" value="42"/>
</dbReference>
<evidence type="ECO:0000256" key="9">
    <source>
        <dbReference type="ARBA" id="ARBA00022989"/>
    </source>
</evidence>
<keyword evidence="3" id="KW-0217">Developmental protein</keyword>
<dbReference type="InterPro" id="IPR000483">
    <property type="entry name" value="Cys-rich_flank_reg_C"/>
</dbReference>
<dbReference type="SUPFAM" id="SSF48726">
    <property type="entry name" value="Immunoglobulin"/>
    <property type="match status" value="3"/>
</dbReference>
<dbReference type="InterPro" id="IPR007110">
    <property type="entry name" value="Ig-like_dom"/>
</dbReference>
<dbReference type="EMBL" id="EAAA01000034">
    <property type="status" value="NOT_ANNOTATED_CDS"/>
    <property type="molecule type" value="Genomic_DNA"/>
</dbReference>
<dbReference type="FunFam" id="3.80.10.10:FF:000002">
    <property type="entry name" value="Slit guidance ligand 2"/>
    <property type="match status" value="1"/>
</dbReference>
<dbReference type="GO" id="GO:0007399">
    <property type="term" value="P:nervous system development"/>
    <property type="evidence" value="ECO:0007669"/>
    <property type="project" value="UniProtKB-ARBA"/>
</dbReference>
<keyword evidence="9" id="KW-1133">Transmembrane helix</keyword>
<dbReference type="Gene3D" id="2.60.40.10">
    <property type="entry name" value="Immunoglobulins"/>
    <property type="match status" value="3"/>
</dbReference>
<keyword evidence="4" id="KW-0964">Secreted</keyword>
<keyword evidence="11" id="KW-1015">Disulfide bond</keyword>
<name>H2XKS2_CIOIN</name>
<dbReference type="Pfam" id="PF00560">
    <property type="entry name" value="LRR_1"/>
    <property type="match status" value="1"/>
</dbReference>
<sequence>MILFSTSYSSSTPSTIVSCPSPCTCSYKERLVNCSNRSLRKIPLIPPWVSILSLRNNKIEATAVKQHTFMNLPNLLELTLKQTKLKHVCSKSCGIECSLVLTILSHNIITTIDGLTEWPSLRVLDLSFNTIRGIRSNTFINQRNLTELYLHKNNITTVNEHAFAGLVSLETLSLGRNRIGNGRNGLKYFAPSEVLASNAECIGNLSKLRFLDLSRNRINHIKGLAFNGMCQLRTLLLHGNRISNLKDASFYSLKALTTLRMDDNRIRSVDMGWLYDLKSLEKLSLSRNKVNSISSGAWKLCKEIRHLNLSHNDLTTIISKQFESLTVMQTLDLSRNAIVAMEKEAFYGLRKLKKLVLSRNLISSSVEDLGGIFRGLDSIETLLMNNNRIRSLSPDTFVGADKLVYLDLRNNNITSVQNKTFQTMKNLKRLRINSAAFLCDCQLAWFSQWLRDSNINTRSEGNCRCFHPPKLKGRRVVNIGSNEFECGEHPIPTLLQQPSKLTAYKGENVTLECSASATLTKNVSNVKSTNIKYQHIPSHTQVIQESQKIRIRKPQRIEGGHIFFTSFLILYDVTYDSDDDYSCVISNEFGHAKSTPAAHLSVYVYPTITKQPEDRTVKSGSEVIFQCQASGHPIPDISWQKDGGSSFPAAHERRLVRTQNAPLHISEVQPKDAGVYTCTAKSVAGVQSVSATLTVLYPPIVEKMPDKIEAVKGGNAVLKCMSSANPAPQVTWLLNGGVLNGTTRHFFAAGDQLLVIVNFSSLDQGEYACSVTNLLGTRRSSSRVVLVELSINCL</sequence>
<reference evidence="15" key="2">
    <citation type="journal article" date="2008" name="Genome Biol.">
        <title>Improved genome assembly and evidence-based global gene model set for the chordate Ciona intestinalis: new insight into intron and operon populations.</title>
        <authorList>
            <person name="Satou Y."/>
            <person name="Mineta K."/>
            <person name="Ogasawara M."/>
            <person name="Sasakura Y."/>
            <person name="Shoguchi E."/>
            <person name="Ueno K."/>
            <person name="Yamada L."/>
            <person name="Matsumoto J."/>
            <person name="Wasserscheid J."/>
            <person name="Dewar K."/>
            <person name="Wiley G.B."/>
            <person name="Macmil S.L."/>
            <person name="Roe B.A."/>
            <person name="Zeller R.W."/>
            <person name="Hastings K.E."/>
            <person name="Lemaire P."/>
            <person name="Lindquist E."/>
            <person name="Endo T."/>
            <person name="Hotta K."/>
            <person name="Inaba K."/>
        </authorList>
    </citation>
    <scope>NUCLEOTIDE SEQUENCE [LARGE SCALE GENOMIC DNA]</scope>
    <source>
        <strain evidence="15">wild type</strain>
    </source>
</reference>
<dbReference type="GO" id="GO:0005886">
    <property type="term" value="C:plasma membrane"/>
    <property type="evidence" value="ECO:0000318"/>
    <property type="project" value="GO_Central"/>
</dbReference>
<dbReference type="Ensembl" id="ENSCINT00000033365.1">
    <property type="protein sequence ID" value="ENSCINP00000030254.1"/>
    <property type="gene ID" value="ENSCING00000013842.2"/>
</dbReference>
<dbReference type="InParanoid" id="H2XKS2"/>
<reference evidence="15" key="3">
    <citation type="submission" date="2025-08" db="UniProtKB">
        <authorList>
            <consortium name="Ensembl"/>
        </authorList>
    </citation>
    <scope>IDENTIFICATION</scope>
</reference>
<keyword evidence="6" id="KW-0812">Transmembrane</keyword>
<dbReference type="SMART" id="SM00365">
    <property type="entry name" value="LRR_SD22"/>
    <property type="match status" value="6"/>
</dbReference>
<accession>H2XKS2</accession>
<keyword evidence="16" id="KW-1185">Reference proteome</keyword>
<reference evidence="16" key="1">
    <citation type="journal article" date="2002" name="Science">
        <title>The draft genome of Ciona intestinalis: insights into chordate and vertebrate origins.</title>
        <authorList>
            <person name="Dehal P."/>
            <person name="Satou Y."/>
            <person name="Campbell R.K."/>
            <person name="Chapman J."/>
            <person name="Degnan B."/>
            <person name="De Tomaso A."/>
            <person name="Davidson B."/>
            <person name="Di Gregorio A."/>
            <person name="Gelpke M."/>
            <person name="Goodstein D.M."/>
            <person name="Harafuji N."/>
            <person name="Hastings K.E."/>
            <person name="Ho I."/>
            <person name="Hotta K."/>
            <person name="Huang W."/>
            <person name="Kawashima T."/>
            <person name="Lemaire P."/>
            <person name="Martinez D."/>
            <person name="Meinertzhagen I.A."/>
            <person name="Necula S."/>
            <person name="Nonaka M."/>
            <person name="Putnam N."/>
            <person name="Rash S."/>
            <person name="Saiga H."/>
            <person name="Satake M."/>
            <person name="Terry A."/>
            <person name="Yamada L."/>
            <person name="Wang H.G."/>
            <person name="Awazu S."/>
            <person name="Azumi K."/>
            <person name="Boore J."/>
            <person name="Branno M."/>
            <person name="Chin-Bow S."/>
            <person name="DeSantis R."/>
            <person name="Doyle S."/>
            <person name="Francino P."/>
            <person name="Keys D.N."/>
            <person name="Haga S."/>
            <person name="Hayashi H."/>
            <person name="Hino K."/>
            <person name="Imai K.S."/>
            <person name="Inaba K."/>
            <person name="Kano S."/>
            <person name="Kobayashi K."/>
            <person name="Kobayashi M."/>
            <person name="Lee B.I."/>
            <person name="Makabe K.W."/>
            <person name="Manohar C."/>
            <person name="Matassi G."/>
            <person name="Medina M."/>
            <person name="Mochizuki Y."/>
            <person name="Mount S."/>
            <person name="Morishita T."/>
            <person name="Miura S."/>
            <person name="Nakayama A."/>
            <person name="Nishizaka S."/>
            <person name="Nomoto H."/>
            <person name="Ohta F."/>
            <person name="Oishi K."/>
            <person name="Rigoutsos I."/>
            <person name="Sano M."/>
            <person name="Sasaki A."/>
            <person name="Sasakura Y."/>
            <person name="Shoguchi E."/>
            <person name="Shin-i T."/>
            <person name="Spagnuolo A."/>
            <person name="Stainier D."/>
            <person name="Suzuki M.M."/>
            <person name="Tassy O."/>
            <person name="Takatori N."/>
            <person name="Tokuoka M."/>
            <person name="Yagi K."/>
            <person name="Yoshizaki F."/>
            <person name="Wada S."/>
            <person name="Zhang C."/>
            <person name="Hyatt P.D."/>
            <person name="Larimer F."/>
            <person name="Detter C."/>
            <person name="Doggett N."/>
            <person name="Glavina T."/>
            <person name="Hawkins T."/>
            <person name="Richardson P."/>
            <person name="Lucas S."/>
            <person name="Kohara Y."/>
            <person name="Levine M."/>
            <person name="Satoh N."/>
            <person name="Rokhsar D.S."/>
        </authorList>
    </citation>
    <scope>NUCLEOTIDE SEQUENCE [LARGE SCALE GENOMIC DNA]</scope>
</reference>
<dbReference type="PANTHER" id="PTHR45842">
    <property type="entry name" value="SYNAPTIC ADHESION-LIKE MOLECULE SALM"/>
    <property type="match status" value="1"/>
</dbReference>
<dbReference type="Pfam" id="PF01462">
    <property type="entry name" value="LRRNT"/>
    <property type="match status" value="1"/>
</dbReference>
<dbReference type="FunFam" id="2.60.40.10:FF:000008">
    <property type="entry name" value="roundabout homolog 2 isoform X2"/>
    <property type="match status" value="1"/>
</dbReference>
<evidence type="ECO:0000256" key="8">
    <source>
        <dbReference type="ARBA" id="ARBA00022737"/>
    </source>
</evidence>
<dbReference type="GO" id="GO:0038023">
    <property type="term" value="F:signaling receptor activity"/>
    <property type="evidence" value="ECO:0000318"/>
    <property type="project" value="GO_Central"/>
</dbReference>
<dbReference type="InterPro" id="IPR000372">
    <property type="entry name" value="LRRNT"/>
</dbReference>
<dbReference type="SMART" id="SM00409">
    <property type="entry name" value="IG"/>
    <property type="match status" value="3"/>
</dbReference>
<dbReference type="InterPro" id="IPR003599">
    <property type="entry name" value="Ig_sub"/>
</dbReference>
<evidence type="ECO:0000256" key="10">
    <source>
        <dbReference type="ARBA" id="ARBA00023136"/>
    </source>
</evidence>
<dbReference type="Pfam" id="PF13927">
    <property type="entry name" value="Ig_3"/>
    <property type="match status" value="1"/>
</dbReference>
<dbReference type="GO" id="GO:0005576">
    <property type="term" value="C:extracellular region"/>
    <property type="evidence" value="ECO:0007669"/>
    <property type="project" value="UniProtKB-SubCell"/>
</dbReference>
<proteinExistence type="predicted"/>
<dbReference type="SMART" id="SM00369">
    <property type="entry name" value="LRR_TYP"/>
    <property type="match status" value="13"/>
</dbReference>
<keyword evidence="8" id="KW-0677">Repeat</keyword>
<keyword evidence="13" id="KW-0393">Immunoglobulin domain</keyword>
<dbReference type="PROSITE" id="PS51450">
    <property type="entry name" value="LRR"/>
    <property type="match status" value="5"/>
</dbReference>
<dbReference type="InterPro" id="IPR032675">
    <property type="entry name" value="LRR_dom_sf"/>
</dbReference>
<keyword evidence="12" id="KW-0325">Glycoprotein</keyword>
<dbReference type="SMART" id="SM00082">
    <property type="entry name" value="LRRCT"/>
    <property type="match status" value="1"/>
</dbReference>
<dbReference type="Gene3D" id="3.80.10.10">
    <property type="entry name" value="Ribonuclease Inhibitor"/>
    <property type="match status" value="5"/>
</dbReference>
<dbReference type="InterPro" id="IPR013098">
    <property type="entry name" value="Ig_I-set"/>
</dbReference>
<feature type="domain" description="Ig-like" evidence="14">
    <location>
        <begin position="492"/>
        <end position="601"/>
    </location>
</feature>
<dbReference type="InterPro" id="IPR050467">
    <property type="entry name" value="LRFN"/>
</dbReference>
<dbReference type="InterPro" id="IPR013783">
    <property type="entry name" value="Ig-like_fold"/>
</dbReference>